<feature type="region of interest" description="Disordered" evidence="1">
    <location>
        <begin position="26"/>
        <end position="75"/>
    </location>
</feature>
<feature type="region of interest" description="Disordered" evidence="1">
    <location>
        <begin position="121"/>
        <end position="147"/>
    </location>
</feature>
<feature type="non-terminal residue" evidence="2">
    <location>
        <position position="1"/>
    </location>
</feature>
<reference evidence="2" key="1">
    <citation type="submission" date="2021-02" db="EMBL/GenBank/DDBJ databases">
        <authorList>
            <person name="Dougan E. K."/>
            <person name="Rhodes N."/>
            <person name="Thang M."/>
            <person name="Chan C."/>
        </authorList>
    </citation>
    <scope>NUCLEOTIDE SEQUENCE</scope>
</reference>
<feature type="compositionally biased region" description="Low complexity" evidence="1">
    <location>
        <begin position="121"/>
        <end position="137"/>
    </location>
</feature>
<evidence type="ECO:0000256" key="1">
    <source>
        <dbReference type="SAM" id="MobiDB-lite"/>
    </source>
</evidence>
<dbReference type="AlphaFoldDB" id="A0A813FIM1"/>
<evidence type="ECO:0000313" key="2">
    <source>
        <dbReference type="EMBL" id="CAE8614054.1"/>
    </source>
</evidence>
<organism evidence="2 3">
    <name type="scientific">Polarella glacialis</name>
    <name type="common">Dinoflagellate</name>
    <dbReference type="NCBI Taxonomy" id="89957"/>
    <lineage>
        <taxon>Eukaryota</taxon>
        <taxon>Sar</taxon>
        <taxon>Alveolata</taxon>
        <taxon>Dinophyceae</taxon>
        <taxon>Suessiales</taxon>
        <taxon>Suessiaceae</taxon>
        <taxon>Polarella</taxon>
    </lineage>
</organism>
<accession>A0A813FIM1</accession>
<feature type="compositionally biased region" description="Basic and acidic residues" evidence="1">
    <location>
        <begin position="57"/>
        <end position="71"/>
    </location>
</feature>
<proteinExistence type="predicted"/>
<evidence type="ECO:0000313" key="3">
    <source>
        <dbReference type="Proteomes" id="UP000654075"/>
    </source>
</evidence>
<comment type="caution">
    <text evidence="2">The sequence shown here is derived from an EMBL/GenBank/DDBJ whole genome shotgun (WGS) entry which is preliminary data.</text>
</comment>
<feature type="compositionally biased region" description="Polar residues" evidence="1">
    <location>
        <begin position="138"/>
        <end position="147"/>
    </location>
</feature>
<gene>
    <name evidence="2" type="ORF">PGLA1383_LOCUS31788</name>
</gene>
<keyword evidence="3" id="KW-1185">Reference proteome</keyword>
<protein>
    <submittedName>
        <fullName evidence="2">Uncharacterized protein</fullName>
    </submittedName>
</protein>
<dbReference type="Proteomes" id="UP000654075">
    <property type="component" value="Unassembled WGS sequence"/>
</dbReference>
<name>A0A813FIM1_POLGL</name>
<sequence length="227" mass="23728">DQLKHKLNLERQQRQQQQLQLERLQMELGQDPCAAETPSSSSSASAQPEHRKAGRRRQLDNESPDRPRDWENSCGSTASNAIQEAAHMASRRNKPLSAELDTLAEVAAGFGQLLGNGGSFMSSPSSTSNSGSFMGSTTHASSRTGSGSPVVFTGCKVPAMPTRAPLLQVGAQLTRNGSMGTRSAAELPMAGVRSTGASPSAHGLAVSRSAGALGFPQFSDHSGGGRL</sequence>
<dbReference type="EMBL" id="CAJNNV010025361">
    <property type="protein sequence ID" value="CAE8614054.1"/>
    <property type="molecule type" value="Genomic_DNA"/>
</dbReference>